<feature type="binding site" evidence="10">
    <location>
        <position position="64"/>
    </location>
    <ligand>
        <name>substrate</name>
    </ligand>
</feature>
<comment type="catalytic activity">
    <reaction evidence="9">
        <text>isopentenyl phosphate + ATP = isopentenyl diphosphate + ADP</text>
        <dbReference type="Rhea" id="RHEA:33963"/>
        <dbReference type="ChEBI" id="CHEBI:30616"/>
        <dbReference type="ChEBI" id="CHEBI:65078"/>
        <dbReference type="ChEBI" id="CHEBI:128769"/>
        <dbReference type="ChEBI" id="CHEBI:456216"/>
        <dbReference type="EC" id="2.7.4.26"/>
    </reaction>
</comment>
<proteinExistence type="inferred from homology"/>
<evidence type="ECO:0000256" key="4">
    <source>
        <dbReference type="ARBA" id="ARBA00022679"/>
    </source>
</evidence>
<feature type="binding site" evidence="10">
    <location>
        <position position="59"/>
    </location>
    <ligand>
        <name>substrate</name>
    </ligand>
</feature>
<evidence type="ECO:0000256" key="11">
    <source>
        <dbReference type="PIRSR" id="PIRSR016496-2"/>
    </source>
</evidence>
<dbReference type="NCBIfam" id="NF040647">
    <property type="entry name" value="IPPK_Arch"/>
    <property type="match status" value="1"/>
</dbReference>
<dbReference type="InterPro" id="IPR001048">
    <property type="entry name" value="Asp/Glu/Uridylate_kinase"/>
</dbReference>
<dbReference type="InterPro" id="IPR024192">
    <property type="entry name" value="Fosfomycin_R_FomA-type"/>
</dbReference>
<evidence type="ECO:0000256" key="9">
    <source>
        <dbReference type="ARBA" id="ARBA00049063"/>
    </source>
</evidence>
<sequence length="260" mass="29259">MRYFLKPFIALLKIMILIKLGGSIITNKEKPLTSNRNSIRRIATSLKNVNEPLVIVHGGGSFGHYWSVKYDMHTRPERHQAKGVSVVKNSMIELNSIVLESFLQSGLKPYCLPPSDFMIGDRPLVNKVREIPKIAKTGLMPISYGDVMWYGKNKFYILSGDRIMGILSKLLHPRLAIFVTNVDGVYLDMKSKKLLKEITTEKPVTSKVSMDVTGGMSRKIKEAFNISKHGTDVFFVNGNIPKRIRNAINGKSFEGTIFRG</sequence>
<dbReference type="AlphaFoldDB" id="A0A2H1FI74"/>
<keyword evidence="14" id="KW-1185">Reference proteome</keyword>
<dbReference type="Pfam" id="PF00696">
    <property type="entry name" value="AA_kinase"/>
    <property type="match status" value="1"/>
</dbReference>
<keyword evidence="8" id="KW-0414">Isoprene biosynthesis</keyword>
<dbReference type="PANTHER" id="PTHR43654">
    <property type="entry name" value="GLUTAMATE 5-KINASE"/>
    <property type="match status" value="1"/>
</dbReference>
<feature type="binding site" evidence="10">
    <location>
        <position position="215"/>
    </location>
    <ligand>
        <name>ATP</name>
        <dbReference type="ChEBI" id="CHEBI:30616"/>
    </ligand>
</feature>
<dbReference type="Proteomes" id="UP000230607">
    <property type="component" value="Chromosome 1"/>
</dbReference>
<dbReference type="PIRSF" id="PIRSF016496">
    <property type="entry name" value="Kin_FomA"/>
    <property type="match status" value="1"/>
</dbReference>
<dbReference type="GO" id="GO:0005829">
    <property type="term" value="C:cytosol"/>
    <property type="evidence" value="ECO:0007669"/>
    <property type="project" value="TreeGrafter"/>
</dbReference>
<reference evidence="14" key="1">
    <citation type="submission" date="2017-03" db="EMBL/GenBank/DDBJ databases">
        <authorList>
            <person name="Herbold C."/>
        </authorList>
    </citation>
    <scope>NUCLEOTIDE SEQUENCE [LARGE SCALE GENOMIC DNA]</scope>
</reference>
<dbReference type="EC" id="2.7.4.26" evidence="2"/>
<feature type="domain" description="Aspartate/glutamate/uridylate kinase" evidence="12">
    <location>
        <begin position="16"/>
        <end position="237"/>
    </location>
</feature>
<evidence type="ECO:0000259" key="12">
    <source>
        <dbReference type="Pfam" id="PF00696"/>
    </source>
</evidence>
<gene>
    <name evidence="13" type="ORF">NCS_30277</name>
</gene>
<evidence type="ECO:0000256" key="7">
    <source>
        <dbReference type="ARBA" id="ARBA00022840"/>
    </source>
</evidence>
<feature type="binding site" evidence="10">
    <location>
        <begin position="19"/>
        <end position="23"/>
    </location>
    <ligand>
        <name>ATP</name>
        <dbReference type="ChEBI" id="CHEBI:30616"/>
    </ligand>
</feature>
<evidence type="ECO:0000256" key="6">
    <source>
        <dbReference type="ARBA" id="ARBA00022777"/>
    </source>
</evidence>
<evidence type="ECO:0000256" key="3">
    <source>
        <dbReference type="ARBA" id="ARBA00017267"/>
    </source>
</evidence>
<dbReference type="EMBL" id="LT841358">
    <property type="protein sequence ID" value="SMH72437.1"/>
    <property type="molecule type" value="Genomic_DNA"/>
</dbReference>
<organism evidence="13 14">
    <name type="scientific">Candidatus Nitrosotalea okcheonensis</name>
    <dbReference type="NCBI Taxonomy" id="1903276"/>
    <lineage>
        <taxon>Archaea</taxon>
        <taxon>Nitrososphaerota</taxon>
        <taxon>Nitrososphaeria</taxon>
        <taxon>Nitrosotaleales</taxon>
        <taxon>Nitrosotaleaceae</taxon>
        <taxon>Nitrosotalea</taxon>
    </lineage>
</organism>
<dbReference type="PANTHER" id="PTHR43654:SF1">
    <property type="entry name" value="ISOPENTENYL PHOSPHATE KINASE"/>
    <property type="match status" value="1"/>
</dbReference>
<keyword evidence="5 10" id="KW-0547">Nucleotide-binding</keyword>
<dbReference type="GO" id="GO:0102043">
    <property type="term" value="F:isopentenyl phosphate kinase activity"/>
    <property type="evidence" value="ECO:0007669"/>
    <property type="project" value="UniProtKB-EC"/>
</dbReference>
<keyword evidence="6 13" id="KW-0418">Kinase</keyword>
<dbReference type="CDD" id="cd04241">
    <property type="entry name" value="AAK_FomA-like"/>
    <property type="match status" value="1"/>
</dbReference>
<evidence type="ECO:0000256" key="5">
    <source>
        <dbReference type="ARBA" id="ARBA00022741"/>
    </source>
</evidence>
<evidence type="ECO:0000256" key="10">
    <source>
        <dbReference type="PIRSR" id="PIRSR016496-1"/>
    </source>
</evidence>
<keyword evidence="4" id="KW-0808">Transferase</keyword>
<comment type="similarity">
    <text evidence="1">Belongs to the isopentenyl phosphate kinase family.</text>
</comment>
<evidence type="ECO:0000313" key="13">
    <source>
        <dbReference type="EMBL" id="SMH72437.1"/>
    </source>
</evidence>
<accession>A0A2H1FI74</accession>
<feature type="binding site" evidence="10">
    <location>
        <position position="60"/>
    </location>
    <ligand>
        <name>ATP</name>
        <dbReference type="ChEBI" id="CHEBI:30616"/>
    </ligand>
</feature>
<evidence type="ECO:0000313" key="14">
    <source>
        <dbReference type="Proteomes" id="UP000230607"/>
    </source>
</evidence>
<dbReference type="Gene3D" id="3.40.1160.10">
    <property type="entry name" value="Acetylglutamate kinase-like"/>
    <property type="match status" value="1"/>
</dbReference>
<feature type="binding site" evidence="10">
    <location>
        <position position="160"/>
    </location>
    <ligand>
        <name>substrate</name>
    </ligand>
</feature>
<dbReference type="SUPFAM" id="SSF53633">
    <property type="entry name" value="Carbamate kinase-like"/>
    <property type="match status" value="1"/>
</dbReference>
<evidence type="ECO:0000256" key="8">
    <source>
        <dbReference type="ARBA" id="ARBA00023229"/>
    </source>
</evidence>
<dbReference type="GO" id="GO:0005524">
    <property type="term" value="F:ATP binding"/>
    <property type="evidence" value="ECO:0007669"/>
    <property type="project" value="UniProtKB-KW"/>
</dbReference>
<evidence type="ECO:0000256" key="2">
    <source>
        <dbReference type="ARBA" id="ARBA00012908"/>
    </source>
</evidence>
<protein>
    <recommendedName>
        <fullName evidence="3">Isopentenyl phosphate kinase</fullName>
        <ecNumber evidence="2">2.7.4.26</ecNumber>
    </recommendedName>
</protein>
<dbReference type="GO" id="GO:0016114">
    <property type="term" value="P:terpenoid biosynthetic process"/>
    <property type="evidence" value="ECO:0007669"/>
    <property type="project" value="TreeGrafter"/>
</dbReference>
<name>A0A2H1FI74_9ARCH</name>
<dbReference type="InterPro" id="IPR036393">
    <property type="entry name" value="AceGlu_kinase-like_sf"/>
</dbReference>
<feature type="binding site" evidence="10">
    <location>
        <position position="219"/>
    </location>
    <ligand>
        <name>ATP</name>
        <dbReference type="ChEBI" id="CHEBI:30616"/>
    </ligand>
</feature>
<evidence type="ECO:0000256" key="1">
    <source>
        <dbReference type="ARBA" id="ARBA00010540"/>
    </source>
</evidence>
<keyword evidence="7 10" id="KW-0067">ATP-binding</keyword>
<dbReference type="GO" id="GO:0016301">
    <property type="term" value="F:kinase activity"/>
    <property type="evidence" value="ECO:0007669"/>
    <property type="project" value="UniProtKB-KW"/>
</dbReference>
<feature type="site" description="Transition state stabilizer" evidence="11">
    <location>
        <position position="28"/>
    </location>
</feature>